<protein>
    <submittedName>
        <fullName evidence="1">Uncharacterized protein</fullName>
    </submittedName>
</protein>
<keyword evidence="2" id="KW-1185">Reference proteome</keyword>
<gene>
    <name evidence="1" type="ORF">SSLN_LOCUS20208</name>
</gene>
<reference evidence="1 2" key="1">
    <citation type="submission" date="2018-11" db="EMBL/GenBank/DDBJ databases">
        <authorList>
            <consortium name="Pathogen Informatics"/>
        </authorList>
    </citation>
    <scope>NUCLEOTIDE SEQUENCE [LARGE SCALE GENOMIC DNA]</scope>
    <source>
        <strain evidence="1 2">NST_G2</strain>
    </source>
</reference>
<name>A0A3P7DSI2_SCHSO</name>
<dbReference type="EMBL" id="UYSU01054599">
    <property type="protein sequence ID" value="VDM06594.1"/>
    <property type="molecule type" value="Genomic_DNA"/>
</dbReference>
<proteinExistence type="predicted"/>
<evidence type="ECO:0000313" key="2">
    <source>
        <dbReference type="Proteomes" id="UP000275846"/>
    </source>
</evidence>
<organism evidence="1 2">
    <name type="scientific">Schistocephalus solidus</name>
    <name type="common">Tapeworm</name>
    <dbReference type="NCBI Taxonomy" id="70667"/>
    <lineage>
        <taxon>Eukaryota</taxon>
        <taxon>Metazoa</taxon>
        <taxon>Spiralia</taxon>
        <taxon>Lophotrochozoa</taxon>
        <taxon>Platyhelminthes</taxon>
        <taxon>Cestoda</taxon>
        <taxon>Eucestoda</taxon>
        <taxon>Diphyllobothriidea</taxon>
        <taxon>Diphyllobothriidae</taxon>
        <taxon>Schistocephalus</taxon>
    </lineage>
</organism>
<dbReference type="AlphaFoldDB" id="A0A3P7DSI2"/>
<feature type="non-terminal residue" evidence="1">
    <location>
        <position position="107"/>
    </location>
</feature>
<dbReference type="Proteomes" id="UP000275846">
    <property type="component" value="Unassembled WGS sequence"/>
</dbReference>
<sequence length="107" mass="11275">MLIPAYHRHLSRLHLIQSKPLLLRYPTSTGRTRTADPQFCPGDDASCRSWDSGEEVVSIGWGGDDSSGGGTLELAGGAVAKQGEMEEGAELGTGDISGLVIFLVCSL</sequence>
<accession>A0A3P7DSI2</accession>
<evidence type="ECO:0000313" key="1">
    <source>
        <dbReference type="EMBL" id="VDM06594.1"/>
    </source>
</evidence>